<keyword evidence="2" id="KW-1185">Reference proteome</keyword>
<comment type="caution">
    <text evidence="1">The sequence shown here is derived from an EMBL/GenBank/DDBJ whole genome shotgun (WGS) entry which is preliminary data.</text>
</comment>
<evidence type="ECO:0000313" key="1">
    <source>
        <dbReference type="EMBL" id="MFD2065924.1"/>
    </source>
</evidence>
<evidence type="ECO:0000313" key="2">
    <source>
        <dbReference type="Proteomes" id="UP001597369"/>
    </source>
</evidence>
<protein>
    <submittedName>
        <fullName evidence="1">Uncharacterized protein</fullName>
    </submittedName>
</protein>
<sequence>MIQRMAQQLPAVAAGQVEYPNSKKKCWEKVTARLAVAKSGLPLCAKTRHAAVP</sequence>
<gene>
    <name evidence="1" type="ORF">ACFSKU_03450</name>
</gene>
<accession>A0ABW4WU34</accession>
<reference evidence="2" key="1">
    <citation type="journal article" date="2019" name="Int. J. Syst. Evol. Microbiol.">
        <title>The Global Catalogue of Microorganisms (GCM) 10K type strain sequencing project: providing services to taxonomists for standard genome sequencing and annotation.</title>
        <authorList>
            <consortium name="The Broad Institute Genomics Platform"/>
            <consortium name="The Broad Institute Genome Sequencing Center for Infectious Disease"/>
            <person name="Wu L."/>
            <person name="Ma J."/>
        </authorList>
    </citation>
    <scope>NUCLEOTIDE SEQUENCE [LARGE SCALE GENOMIC DNA]</scope>
    <source>
        <strain evidence="2">JCM 16545</strain>
    </source>
</reference>
<organism evidence="1 2">
    <name type="scientific">Pontibacter silvestris</name>
    <dbReference type="NCBI Taxonomy" id="2305183"/>
    <lineage>
        <taxon>Bacteria</taxon>
        <taxon>Pseudomonadati</taxon>
        <taxon>Bacteroidota</taxon>
        <taxon>Cytophagia</taxon>
        <taxon>Cytophagales</taxon>
        <taxon>Hymenobacteraceae</taxon>
        <taxon>Pontibacter</taxon>
    </lineage>
</organism>
<dbReference type="EMBL" id="JBHUHV010000012">
    <property type="protein sequence ID" value="MFD2065924.1"/>
    <property type="molecule type" value="Genomic_DNA"/>
</dbReference>
<dbReference type="RefSeq" id="WP_229963133.1">
    <property type="nucleotide sequence ID" value="NZ_JAJJWI010000059.1"/>
</dbReference>
<proteinExistence type="predicted"/>
<name>A0ABW4WU34_9BACT</name>
<dbReference type="Proteomes" id="UP001597369">
    <property type="component" value="Unassembled WGS sequence"/>
</dbReference>